<keyword evidence="2" id="KW-1185">Reference proteome</keyword>
<name>A0A3N4HIP9_ASCIM</name>
<dbReference type="AlphaFoldDB" id="A0A3N4HIP9"/>
<evidence type="ECO:0000313" key="1">
    <source>
        <dbReference type="EMBL" id="RPA71860.1"/>
    </source>
</evidence>
<organism evidence="1 2">
    <name type="scientific">Ascobolus immersus RN42</name>
    <dbReference type="NCBI Taxonomy" id="1160509"/>
    <lineage>
        <taxon>Eukaryota</taxon>
        <taxon>Fungi</taxon>
        <taxon>Dikarya</taxon>
        <taxon>Ascomycota</taxon>
        <taxon>Pezizomycotina</taxon>
        <taxon>Pezizomycetes</taxon>
        <taxon>Pezizales</taxon>
        <taxon>Ascobolaceae</taxon>
        <taxon>Ascobolus</taxon>
    </lineage>
</organism>
<dbReference type="Proteomes" id="UP000275078">
    <property type="component" value="Unassembled WGS sequence"/>
</dbReference>
<dbReference type="EMBL" id="ML119895">
    <property type="protein sequence ID" value="RPA71860.1"/>
    <property type="molecule type" value="Genomic_DNA"/>
</dbReference>
<reference evidence="1 2" key="1">
    <citation type="journal article" date="2018" name="Nat. Ecol. Evol.">
        <title>Pezizomycetes genomes reveal the molecular basis of ectomycorrhizal truffle lifestyle.</title>
        <authorList>
            <person name="Murat C."/>
            <person name="Payen T."/>
            <person name="Noel B."/>
            <person name="Kuo A."/>
            <person name="Morin E."/>
            <person name="Chen J."/>
            <person name="Kohler A."/>
            <person name="Krizsan K."/>
            <person name="Balestrini R."/>
            <person name="Da Silva C."/>
            <person name="Montanini B."/>
            <person name="Hainaut M."/>
            <person name="Levati E."/>
            <person name="Barry K.W."/>
            <person name="Belfiori B."/>
            <person name="Cichocki N."/>
            <person name="Clum A."/>
            <person name="Dockter R.B."/>
            <person name="Fauchery L."/>
            <person name="Guy J."/>
            <person name="Iotti M."/>
            <person name="Le Tacon F."/>
            <person name="Lindquist E.A."/>
            <person name="Lipzen A."/>
            <person name="Malagnac F."/>
            <person name="Mello A."/>
            <person name="Molinier V."/>
            <person name="Miyauchi S."/>
            <person name="Poulain J."/>
            <person name="Riccioni C."/>
            <person name="Rubini A."/>
            <person name="Sitrit Y."/>
            <person name="Splivallo R."/>
            <person name="Traeger S."/>
            <person name="Wang M."/>
            <person name="Zifcakova L."/>
            <person name="Wipf D."/>
            <person name="Zambonelli A."/>
            <person name="Paolocci F."/>
            <person name="Nowrousian M."/>
            <person name="Ottonello S."/>
            <person name="Baldrian P."/>
            <person name="Spatafora J.W."/>
            <person name="Henrissat B."/>
            <person name="Nagy L.G."/>
            <person name="Aury J.M."/>
            <person name="Wincker P."/>
            <person name="Grigoriev I.V."/>
            <person name="Bonfante P."/>
            <person name="Martin F.M."/>
        </authorList>
    </citation>
    <scope>NUCLEOTIDE SEQUENCE [LARGE SCALE GENOMIC DNA]</scope>
    <source>
        <strain evidence="1 2">RN42</strain>
    </source>
</reference>
<proteinExistence type="predicted"/>
<sequence length="416" mass="47041">MPLQNLPPNEQGINGPSVSPVFCKITGLNPSDAHYLKNFHSKPWVPRELLGGEHAAAAVFKNPRLDCFLNNATQIDNLFFAAILESEVLGPGGFADPDVQVTYKPAPCTGRPPLTSILEVIYYPAFRFLYLWHSHKEHIKSARGQLFLYAVLMCVITRCEDRRYPMGRFAVILSNEVDYSAEGTDASMEPEGFIQVLQLKVQEFYGLLWSIAAASSEKEMLLPKCSENDTLVNEHFESFKKLVQECWYCYWLASGIFMARNSLGFEVRNVNIPSTMINQATYAFDRSPGQSCPYLEEAKNLATKQQSSFYPGDPDELSKKAGEIAFQLEHYGKADIFPCLTPERGYSKQMMGTIRSAYRDELVTTHEMPGQEFDPRVLVGKLLKEHWDAARDSGWECKPDLQIPDFDDYKRSLPVA</sequence>
<evidence type="ECO:0000313" key="2">
    <source>
        <dbReference type="Proteomes" id="UP000275078"/>
    </source>
</evidence>
<gene>
    <name evidence="1" type="ORF">BJ508DRAFT_335640</name>
</gene>
<accession>A0A3N4HIP9</accession>
<protein>
    <submittedName>
        <fullName evidence="1">Uncharacterized protein</fullName>
    </submittedName>
</protein>